<comment type="caution">
    <text evidence="2">The sequence shown here is derived from an EMBL/GenBank/DDBJ whole genome shotgun (WGS) entry which is preliminary data.</text>
</comment>
<evidence type="ECO:0000313" key="3">
    <source>
        <dbReference type="Proteomes" id="UP000283509"/>
    </source>
</evidence>
<protein>
    <submittedName>
        <fullName evidence="2">Uncharacterized protein</fullName>
    </submittedName>
</protein>
<gene>
    <name evidence="2" type="ORF">C7M84_018281</name>
</gene>
<name>A0A423SI12_PENVA</name>
<feature type="region of interest" description="Disordered" evidence="1">
    <location>
        <begin position="70"/>
        <end position="97"/>
    </location>
</feature>
<accession>A0A423SI12</accession>
<organism evidence="2 3">
    <name type="scientific">Penaeus vannamei</name>
    <name type="common">Whiteleg shrimp</name>
    <name type="synonym">Litopenaeus vannamei</name>
    <dbReference type="NCBI Taxonomy" id="6689"/>
    <lineage>
        <taxon>Eukaryota</taxon>
        <taxon>Metazoa</taxon>
        <taxon>Ecdysozoa</taxon>
        <taxon>Arthropoda</taxon>
        <taxon>Crustacea</taxon>
        <taxon>Multicrustacea</taxon>
        <taxon>Malacostraca</taxon>
        <taxon>Eumalacostraca</taxon>
        <taxon>Eucarida</taxon>
        <taxon>Decapoda</taxon>
        <taxon>Dendrobranchiata</taxon>
        <taxon>Penaeoidea</taxon>
        <taxon>Penaeidae</taxon>
        <taxon>Penaeus</taxon>
    </lineage>
</organism>
<evidence type="ECO:0000256" key="1">
    <source>
        <dbReference type="SAM" id="MobiDB-lite"/>
    </source>
</evidence>
<proteinExistence type="predicted"/>
<reference evidence="2 3" key="2">
    <citation type="submission" date="2019-01" db="EMBL/GenBank/DDBJ databases">
        <title>The decoding of complex shrimp genome reveals the adaptation for benthos swimmer, frequently molting mechanism and breeding impact on genome.</title>
        <authorList>
            <person name="Sun Y."/>
            <person name="Gao Y."/>
            <person name="Yu Y."/>
        </authorList>
    </citation>
    <scope>NUCLEOTIDE SEQUENCE [LARGE SCALE GENOMIC DNA]</scope>
    <source>
        <tissue evidence="2">Muscle</tissue>
    </source>
</reference>
<feature type="compositionally biased region" description="Polar residues" evidence="1">
    <location>
        <begin position="81"/>
        <end position="90"/>
    </location>
</feature>
<dbReference type="AlphaFoldDB" id="A0A423SI12"/>
<sequence length="458" mass="49434">MQVAAQRPSSSFFLIILTPVIELCQWSKDLLGILTAGSEDPSVVEGSPGEWTGILTPSRRILLGILTAESEDPSGRGSPRDSIQSWTGSEDPSVVEGSPRILTAESEDPSVVEDLLGFLQLGVRILQWSKDLLGILTAETGSEDPSVVEGSPRILTAESEDPSVVEGSPRILTADGRRISSGFLQLGVRILQWSKDLLGILTAGVRILQWSKDLLGILTAGSEDPSVVEGSLGILTAGVRILQWSKDLLGFLQLRLGVRILQWSKDLLGILTAGSEDPSVVEDPRIPAGVRIFTESEDPSVVEGSPRDSTAGVRILQWSKDLLGILTAGSEDPSVSKDLLGIFSWEISSGFLQLRVRILQWSKDLLGILQLGVRILQWSKDLLGILTAGVRILQVSKISRDSTAGSEDPSVVEGFSSGFLQLRVRILQWSKDLLGILTAESEDPSVVEGSPRDSYSWE</sequence>
<dbReference type="EMBL" id="QCYY01003375">
    <property type="protein sequence ID" value="ROT63805.1"/>
    <property type="molecule type" value="Genomic_DNA"/>
</dbReference>
<evidence type="ECO:0000313" key="2">
    <source>
        <dbReference type="EMBL" id="ROT63805.1"/>
    </source>
</evidence>
<dbReference type="Proteomes" id="UP000283509">
    <property type="component" value="Unassembled WGS sequence"/>
</dbReference>
<keyword evidence="3" id="KW-1185">Reference proteome</keyword>
<reference evidence="2 3" key="1">
    <citation type="submission" date="2018-04" db="EMBL/GenBank/DDBJ databases">
        <authorList>
            <person name="Zhang X."/>
            <person name="Yuan J."/>
            <person name="Li F."/>
            <person name="Xiang J."/>
        </authorList>
    </citation>
    <scope>NUCLEOTIDE SEQUENCE [LARGE SCALE GENOMIC DNA]</scope>
    <source>
        <tissue evidence="2">Muscle</tissue>
    </source>
</reference>